<keyword evidence="5" id="KW-0378">Hydrolase</keyword>
<evidence type="ECO:0000256" key="3">
    <source>
        <dbReference type="ARBA" id="ARBA00007092"/>
    </source>
</evidence>
<dbReference type="InterPro" id="IPR036691">
    <property type="entry name" value="Endo/exonu/phosph_ase_sf"/>
</dbReference>
<dbReference type="Proteomes" id="UP001235939">
    <property type="component" value="Chromosome 19"/>
</dbReference>
<dbReference type="InterPro" id="IPR004808">
    <property type="entry name" value="AP_endonuc_1"/>
</dbReference>
<dbReference type="SUPFAM" id="SSF56219">
    <property type="entry name" value="DNase I-like"/>
    <property type="match status" value="1"/>
</dbReference>
<keyword evidence="6 7" id="KW-0460">Magnesium</keyword>
<dbReference type="InterPro" id="IPR005135">
    <property type="entry name" value="Endo/exonuclease/phosphatase"/>
</dbReference>
<dbReference type="NCBIfam" id="TIGR00633">
    <property type="entry name" value="xth"/>
    <property type="match status" value="1"/>
</dbReference>
<comment type="similarity">
    <text evidence="3 7">Belongs to the DNA repair enzymes AP/ExoA family.</text>
</comment>
<evidence type="ECO:0000256" key="1">
    <source>
        <dbReference type="ARBA" id="ARBA00000493"/>
    </source>
</evidence>
<comment type="catalytic activity">
    <reaction evidence="1">
        <text>Exonucleolytic cleavage in the 3'- to 5'-direction to yield nucleoside 5'-phosphates.</text>
        <dbReference type="EC" id="3.1.11.2"/>
    </reaction>
</comment>
<keyword evidence="7" id="KW-0234">DNA repair</keyword>
<dbReference type="PROSITE" id="PS51435">
    <property type="entry name" value="AP_NUCLEASE_F1_4"/>
    <property type="match status" value="1"/>
</dbReference>
<proteinExistence type="inferred from homology"/>
<dbReference type="PANTHER" id="PTHR22748:SF6">
    <property type="entry name" value="DNA-(APURINIC OR APYRIMIDINIC SITE) ENDONUCLEASE"/>
    <property type="match status" value="1"/>
</dbReference>
<dbReference type="Gene3D" id="3.60.10.10">
    <property type="entry name" value="Endonuclease/exonuclease/phosphatase"/>
    <property type="match status" value="1"/>
</dbReference>
<dbReference type="InterPro" id="IPR020848">
    <property type="entry name" value="AP_endonuclease_F1_CS"/>
</dbReference>
<dbReference type="EMBL" id="CP092881">
    <property type="protein sequence ID" value="UYV80431.1"/>
    <property type="molecule type" value="Genomic_DNA"/>
</dbReference>
<sequence>MPDLKRKHHSNKMYPNKRIKGSLLNTAHVDQNTIYKGQHNTNNISENEKIDANESKSCRKNPWKIITWNVNGVRSWVQKGGMKFIACQSPDILCLQETRVSTSKIPETLKSMKNYYTFWCCSEKPGYAGVGMLTKEKPLNVTYGIQSSTFDLEGRLITAEFSKCFILACYVPNSGIGLKRMTFRMRWDKLFQDHIKKLDRKKPVILCGDLNVAHQEIDIARPDSNHFTAGFTNDERENFTNFLNKNNLCDVFRTLYPNKKGAYTYWSPYSKSRERNVGWRLDYFVVSTRLMRKIKNIKILQNVQGNFPPNKTQQRCKHLHHINIYAVSRRSVCCLGGELPTMADGALKVRAGEETALDVYPKARCRRAETKNVQRAHVQISLDT</sequence>
<dbReference type="Pfam" id="PF03372">
    <property type="entry name" value="Exo_endo_phos"/>
    <property type="match status" value="1"/>
</dbReference>
<keyword evidence="7" id="KW-0227">DNA damage</keyword>
<reference evidence="9 10" key="1">
    <citation type="submission" date="2022-01" db="EMBL/GenBank/DDBJ databases">
        <title>A chromosomal length assembly of Cordylochernes scorpioides.</title>
        <authorList>
            <person name="Zeh D."/>
            <person name="Zeh J."/>
        </authorList>
    </citation>
    <scope>NUCLEOTIDE SEQUENCE [LARGE SCALE GENOMIC DNA]</scope>
    <source>
        <strain evidence="9">IN4F17</strain>
        <tissue evidence="9">Whole Body</tissue>
    </source>
</reference>
<keyword evidence="4 7" id="KW-0479">Metal-binding</keyword>
<comment type="cofactor">
    <cofactor evidence="2">
        <name>Mn(2+)</name>
        <dbReference type="ChEBI" id="CHEBI:29035"/>
    </cofactor>
</comment>
<dbReference type="EC" id="3.1.-.-" evidence="7"/>
<feature type="domain" description="Endonuclease/exonuclease/phosphatase" evidence="8">
    <location>
        <begin position="66"/>
        <end position="290"/>
    </location>
</feature>
<keyword evidence="10" id="KW-1185">Reference proteome</keyword>
<dbReference type="NCBIfam" id="TIGR00195">
    <property type="entry name" value="exoDNase_III"/>
    <property type="match status" value="1"/>
</dbReference>
<evidence type="ECO:0000256" key="6">
    <source>
        <dbReference type="ARBA" id="ARBA00022842"/>
    </source>
</evidence>
<accession>A0ABY6LJG3</accession>
<evidence type="ECO:0000259" key="8">
    <source>
        <dbReference type="Pfam" id="PF03372"/>
    </source>
</evidence>
<evidence type="ECO:0000256" key="7">
    <source>
        <dbReference type="RuleBase" id="RU362131"/>
    </source>
</evidence>
<name>A0ABY6LJG3_9ARAC</name>
<evidence type="ECO:0000256" key="4">
    <source>
        <dbReference type="ARBA" id="ARBA00022723"/>
    </source>
</evidence>
<evidence type="ECO:0000256" key="2">
    <source>
        <dbReference type="ARBA" id="ARBA00001936"/>
    </source>
</evidence>
<gene>
    <name evidence="9" type="ORF">LAZ67_19000177</name>
</gene>
<comment type="cofactor">
    <cofactor evidence="7">
        <name>Mg(2+)</name>
        <dbReference type="ChEBI" id="CHEBI:18420"/>
    </cofactor>
    <cofactor evidence="7">
        <name>Mn(2+)</name>
        <dbReference type="ChEBI" id="CHEBI:29035"/>
    </cofactor>
    <text evidence="7">Probably binds two magnesium or manganese ions per subunit.</text>
</comment>
<evidence type="ECO:0000313" key="10">
    <source>
        <dbReference type="Proteomes" id="UP001235939"/>
    </source>
</evidence>
<dbReference type="CDD" id="cd09087">
    <property type="entry name" value="Ape1-like_AP-endo"/>
    <property type="match status" value="1"/>
</dbReference>
<dbReference type="PANTHER" id="PTHR22748">
    <property type="entry name" value="AP ENDONUCLEASE"/>
    <property type="match status" value="1"/>
</dbReference>
<evidence type="ECO:0000256" key="5">
    <source>
        <dbReference type="ARBA" id="ARBA00022801"/>
    </source>
</evidence>
<evidence type="ECO:0000313" key="9">
    <source>
        <dbReference type="EMBL" id="UYV80431.1"/>
    </source>
</evidence>
<organism evidence="9 10">
    <name type="scientific">Cordylochernes scorpioides</name>
    <dbReference type="NCBI Taxonomy" id="51811"/>
    <lineage>
        <taxon>Eukaryota</taxon>
        <taxon>Metazoa</taxon>
        <taxon>Ecdysozoa</taxon>
        <taxon>Arthropoda</taxon>
        <taxon>Chelicerata</taxon>
        <taxon>Arachnida</taxon>
        <taxon>Pseudoscorpiones</taxon>
        <taxon>Cheliferoidea</taxon>
        <taxon>Chernetidae</taxon>
        <taxon>Cordylochernes</taxon>
    </lineage>
</organism>
<dbReference type="PROSITE" id="PS00728">
    <property type="entry name" value="AP_NUCLEASE_F1_3"/>
    <property type="match status" value="1"/>
</dbReference>
<protein>
    <recommendedName>
        <fullName evidence="7">DNA-(apurinic or apyrimidinic site) endonuclease</fullName>
        <ecNumber evidence="7">3.1.-.-</ecNumber>
    </recommendedName>
</protein>